<dbReference type="EMBL" id="CP124755">
    <property type="protein sequence ID" value="WGZ89565.1"/>
    <property type="molecule type" value="Genomic_DNA"/>
</dbReference>
<evidence type="ECO:0008006" key="2">
    <source>
        <dbReference type="Google" id="ProtNLM"/>
    </source>
</evidence>
<evidence type="ECO:0000313" key="1">
    <source>
        <dbReference type="EMBL" id="WGZ89565.1"/>
    </source>
</evidence>
<organism evidence="1">
    <name type="scientific">Candidatus Thiocaldithrix dubininis</name>
    <dbReference type="NCBI Taxonomy" id="3080823"/>
    <lineage>
        <taxon>Bacteria</taxon>
        <taxon>Pseudomonadati</taxon>
        <taxon>Pseudomonadota</taxon>
        <taxon>Gammaproteobacteria</taxon>
        <taxon>Thiotrichales</taxon>
        <taxon>Thiotrichaceae</taxon>
        <taxon>Candidatus Thiocaldithrix</taxon>
    </lineage>
</organism>
<dbReference type="Proteomes" id="UP001300672">
    <property type="component" value="Chromosome"/>
</dbReference>
<sequence>MMSANKSDTDNSNNNGVDFRAEFDSFKNQVSDLFDSLKKQGAIAATKAVYKTGNEVGRIQEKTSNVMDNLTDNSSNSDNMNLAKINDQIRQSPVLSLALAFSAGYVISRMLGNGSGSSKD</sequence>
<protein>
    <recommendedName>
        <fullName evidence="2">DUF883 domain-containing protein</fullName>
    </recommendedName>
</protein>
<proteinExistence type="predicted"/>
<reference evidence="1" key="1">
    <citation type="journal article" date="2023" name="Int. J. Mol. Sci.">
        <title>Metagenomics Revealed a New Genus 'Candidatus Thiocaldithrix dubininis' gen. nov., sp. nov. and a New Species 'Candidatus Thiothrix putei' sp. nov. in the Family Thiotrichaceae, Some Members of Which Have Traits of Both Na+- and H+-Motive Energetics.</title>
        <authorList>
            <person name="Ravin N.V."/>
            <person name="Muntyan M.S."/>
            <person name="Smolyakov D.D."/>
            <person name="Rudenko T.S."/>
            <person name="Beletsky A.V."/>
            <person name="Mardanov A.V."/>
            <person name="Grabovich M.Y."/>
        </authorList>
    </citation>
    <scope>NUCLEOTIDE SEQUENCE</scope>
    <source>
        <strain evidence="1">GKL-01</strain>
    </source>
</reference>
<dbReference type="AlphaFoldDB" id="A0AA95KGE5"/>
<accession>A0AA95KGE5</accession>
<gene>
    <name evidence="1" type="ORF">QJT80_08585</name>
</gene>
<reference evidence="1" key="2">
    <citation type="submission" date="2023-04" db="EMBL/GenBank/DDBJ databases">
        <authorList>
            <person name="Beletskiy A.V."/>
            <person name="Mardanov A.V."/>
            <person name="Ravin N.V."/>
        </authorList>
    </citation>
    <scope>NUCLEOTIDE SEQUENCE</scope>
    <source>
        <strain evidence="1">GKL-01</strain>
    </source>
</reference>
<name>A0AA95KGE5_9GAMM</name>
<dbReference type="KEGG" id="tdu:QJT80_08585"/>